<dbReference type="RefSeq" id="WP_198574501.1">
    <property type="nucleotide sequence ID" value="NZ_JADWOX010000001.1"/>
</dbReference>
<sequence length="300" mass="31122">MSETLAKGGGRISTGRRIIVLVWAMILTLVPCVAGLVVLASRNIAGGFSAHLAPPSLSFYFALGEEPLAALAAILAALGTYILLVRLAERRWPSELAPAFAIPELSLGITAAALAFGLLMGVLTLSGAVVWRPTTSIDWYGALASGLPQGVFGGWLLGLAVQGGTARLATRALGPVAGVVLAALLASWLVSPGWKLAPILRVNATLGGAILGLLWLRRQRLWLGLGLSTGWGALSGAVIGGPALFCAEDTSIYEPGRGILIAWLRGTEGPENSVLLLIGCVVGVGWLAWRAWKEGCFSKA</sequence>
<feature type="transmembrane region" description="Helical" evidence="1">
    <location>
        <begin position="172"/>
        <end position="190"/>
    </location>
</feature>
<feature type="transmembrane region" description="Helical" evidence="1">
    <location>
        <begin position="137"/>
        <end position="160"/>
    </location>
</feature>
<accession>A0ABS0ST79</accession>
<keyword evidence="1" id="KW-0812">Transmembrane</keyword>
<keyword evidence="1" id="KW-0472">Membrane</keyword>
<feature type="transmembrane region" description="Helical" evidence="1">
    <location>
        <begin position="223"/>
        <end position="245"/>
    </location>
</feature>
<comment type="caution">
    <text evidence="2">The sequence shown here is derived from an EMBL/GenBank/DDBJ whole genome shotgun (WGS) entry which is preliminary data.</text>
</comment>
<proteinExistence type="predicted"/>
<name>A0ABS0ST79_9CAUL</name>
<reference evidence="2 3" key="1">
    <citation type="submission" date="2020-11" db="EMBL/GenBank/DDBJ databases">
        <title>genome sequence of strain KACC 18849.</title>
        <authorList>
            <person name="Gao J."/>
            <person name="Zhang X."/>
        </authorList>
    </citation>
    <scope>NUCLEOTIDE SEQUENCE [LARGE SCALE GENOMIC DNA]</scope>
    <source>
        <strain evidence="2 3">KACC 18849</strain>
    </source>
</reference>
<evidence type="ECO:0000256" key="1">
    <source>
        <dbReference type="SAM" id="Phobius"/>
    </source>
</evidence>
<feature type="transmembrane region" description="Helical" evidence="1">
    <location>
        <begin position="196"/>
        <end position="216"/>
    </location>
</feature>
<evidence type="ECO:0000313" key="3">
    <source>
        <dbReference type="Proteomes" id="UP000639859"/>
    </source>
</evidence>
<keyword evidence="3" id="KW-1185">Reference proteome</keyword>
<dbReference type="Proteomes" id="UP000639859">
    <property type="component" value="Unassembled WGS sequence"/>
</dbReference>
<protein>
    <submittedName>
        <fullName evidence="2">Uncharacterized protein</fullName>
    </submittedName>
</protein>
<feature type="transmembrane region" description="Helical" evidence="1">
    <location>
        <begin position="20"/>
        <end position="39"/>
    </location>
</feature>
<feature type="transmembrane region" description="Helical" evidence="1">
    <location>
        <begin position="273"/>
        <end position="292"/>
    </location>
</feature>
<feature type="transmembrane region" description="Helical" evidence="1">
    <location>
        <begin position="59"/>
        <end position="84"/>
    </location>
</feature>
<feature type="transmembrane region" description="Helical" evidence="1">
    <location>
        <begin position="105"/>
        <end position="131"/>
    </location>
</feature>
<dbReference type="EMBL" id="JADWOX010000001">
    <property type="protein sequence ID" value="MBI1682559.1"/>
    <property type="molecule type" value="Genomic_DNA"/>
</dbReference>
<organism evidence="2 3">
    <name type="scientific">Caulobacter hibisci</name>
    <dbReference type="NCBI Taxonomy" id="2035993"/>
    <lineage>
        <taxon>Bacteria</taxon>
        <taxon>Pseudomonadati</taxon>
        <taxon>Pseudomonadota</taxon>
        <taxon>Alphaproteobacteria</taxon>
        <taxon>Caulobacterales</taxon>
        <taxon>Caulobacteraceae</taxon>
        <taxon>Caulobacter</taxon>
    </lineage>
</organism>
<keyword evidence="1" id="KW-1133">Transmembrane helix</keyword>
<gene>
    <name evidence="2" type="ORF">I4Q42_02635</name>
</gene>
<evidence type="ECO:0000313" key="2">
    <source>
        <dbReference type="EMBL" id="MBI1682559.1"/>
    </source>
</evidence>